<feature type="region of interest" description="Disordered" evidence="1">
    <location>
        <begin position="68"/>
        <end position="136"/>
    </location>
</feature>
<dbReference type="Proteomes" id="UP000016931">
    <property type="component" value="Unassembled WGS sequence"/>
</dbReference>
<dbReference type="STRING" id="692275.N1QKM6"/>
<dbReference type="InterPro" id="IPR046341">
    <property type="entry name" value="SET_dom_sf"/>
</dbReference>
<dbReference type="InterPro" id="IPR053105">
    <property type="entry name" value="Class_V-like_SAM-MTase"/>
</dbReference>
<gene>
    <name evidence="3" type="ORF">SEPMUDRAFT_56594</name>
</gene>
<evidence type="ECO:0000256" key="1">
    <source>
        <dbReference type="SAM" id="MobiDB-lite"/>
    </source>
</evidence>
<dbReference type="AlphaFoldDB" id="N1QKM6"/>
<proteinExistence type="predicted"/>
<dbReference type="PANTHER" id="PTHR47250">
    <property type="entry name" value="HISTONE-LYSINE N-METHYLTRANSFERASE SET-6"/>
    <property type="match status" value="1"/>
</dbReference>
<sequence length="604" mass="67657">MTDSDVQSLARDIGARITEELPNILRQLLTEQNLSSGPLQFECSLLSGQQDQQHTVRLAAVDITDITDVGTPSTTAATTTTTLSRSGSRDARPRDAATLNEGADRASKRRATCDLRIGQGEGESGPQIPDSSSPSSAVIRRLESDVRIFPQRKKRLLPENPNLQPSSLDKLIHGIWDSIYAATPLDPAEVIRQWHAIEPGQSGALLDVGVNAVSGRDDTVRTVFGKMNLLTRMVSQVSRTYRSLEVLVQAQWTQSFDERVAHLSSSMTSEKAKKACLKEACVDFGWTEKELRNKMAIWRGYHDIKSCGGWAALIFSGMGLYRFCKYRVSFTEETYQTLRSLRHRFEVAADCLHPRWRQLLAIVGEPLERKYEGHPHDWVVCGPGDEAIPLPVTYQKWDKSFTYTHLDESLIDEDAWGMYDPRTVTPLTDPAAYECQSCGEKQSDDSRQNNCMCFPNYYGTKARSIPVQVYRTPNGKNNGLLACCAFEQGAAIGEFIGEITSGVENKDVMIGQTDRAVYQIWQGKSGNYTRFVNHSCAPNSQFERFVWLGKQRIVLVSKGVEAGEEITVDYSDTYWKNLNKKCLCESSKCRYRRQPELLTVSGVT</sequence>
<dbReference type="eggNOG" id="KOG4442">
    <property type="taxonomic scope" value="Eukaryota"/>
</dbReference>
<evidence type="ECO:0000313" key="3">
    <source>
        <dbReference type="EMBL" id="EMF16837.1"/>
    </source>
</evidence>
<dbReference type="OMA" id="IWRQLHS"/>
<reference evidence="3 4" key="1">
    <citation type="journal article" date="2012" name="PLoS Pathog.">
        <title>Diverse lifestyles and strategies of plant pathogenesis encoded in the genomes of eighteen Dothideomycetes fungi.</title>
        <authorList>
            <person name="Ohm R.A."/>
            <person name="Feau N."/>
            <person name="Henrissat B."/>
            <person name="Schoch C.L."/>
            <person name="Horwitz B.A."/>
            <person name="Barry K.W."/>
            <person name="Condon B.J."/>
            <person name="Copeland A.C."/>
            <person name="Dhillon B."/>
            <person name="Glaser F."/>
            <person name="Hesse C.N."/>
            <person name="Kosti I."/>
            <person name="LaButti K."/>
            <person name="Lindquist E.A."/>
            <person name="Lucas S."/>
            <person name="Salamov A.A."/>
            <person name="Bradshaw R.E."/>
            <person name="Ciuffetti L."/>
            <person name="Hamelin R.C."/>
            <person name="Kema G.H.J."/>
            <person name="Lawrence C."/>
            <person name="Scott J.A."/>
            <person name="Spatafora J.W."/>
            <person name="Turgeon B.G."/>
            <person name="de Wit P.J.G.M."/>
            <person name="Zhong S."/>
            <person name="Goodwin S.B."/>
            <person name="Grigoriev I.V."/>
        </authorList>
    </citation>
    <scope>NUCLEOTIDE SEQUENCE [LARGE SCALE GENOMIC DNA]</scope>
    <source>
        <strain evidence="3 4">SO2202</strain>
    </source>
</reference>
<keyword evidence="4" id="KW-1185">Reference proteome</keyword>
<accession>N1QKM6</accession>
<dbReference type="RefSeq" id="XP_016764958.1">
    <property type="nucleotide sequence ID" value="XM_016909406.1"/>
</dbReference>
<name>N1QKM6_SPHMS</name>
<protein>
    <submittedName>
        <fullName evidence="3">SET domain-containing protein</fullName>
    </submittedName>
</protein>
<organism evidence="3 4">
    <name type="scientific">Sphaerulina musiva (strain SO2202)</name>
    <name type="common">Poplar stem canker fungus</name>
    <name type="synonym">Septoria musiva</name>
    <dbReference type="NCBI Taxonomy" id="692275"/>
    <lineage>
        <taxon>Eukaryota</taxon>
        <taxon>Fungi</taxon>
        <taxon>Dikarya</taxon>
        <taxon>Ascomycota</taxon>
        <taxon>Pezizomycotina</taxon>
        <taxon>Dothideomycetes</taxon>
        <taxon>Dothideomycetidae</taxon>
        <taxon>Mycosphaerellales</taxon>
        <taxon>Mycosphaerellaceae</taxon>
        <taxon>Sphaerulina</taxon>
    </lineage>
</organism>
<dbReference type="OrthoDB" id="10261904at2759"/>
<evidence type="ECO:0000259" key="2">
    <source>
        <dbReference type="PROSITE" id="PS50280"/>
    </source>
</evidence>
<dbReference type="PROSITE" id="PS50280">
    <property type="entry name" value="SET"/>
    <property type="match status" value="1"/>
</dbReference>
<evidence type="ECO:0000313" key="4">
    <source>
        <dbReference type="Proteomes" id="UP000016931"/>
    </source>
</evidence>
<dbReference type="EMBL" id="KB456260">
    <property type="protein sequence ID" value="EMF16837.1"/>
    <property type="molecule type" value="Genomic_DNA"/>
</dbReference>
<dbReference type="HOGENOM" id="CLU_029124_1_0_1"/>
<feature type="domain" description="SET" evidence="2">
    <location>
        <begin position="465"/>
        <end position="571"/>
    </location>
</feature>
<dbReference type="Pfam" id="PF00856">
    <property type="entry name" value="SET"/>
    <property type="match status" value="1"/>
</dbReference>
<dbReference type="PANTHER" id="PTHR47250:SF3">
    <property type="entry name" value="HISTONE-LYSINE N-METHYLTRANSFERASE SET-6"/>
    <property type="match status" value="1"/>
</dbReference>
<dbReference type="SMART" id="SM00317">
    <property type="entry name" value="SET"/>
    <property type="match status" value="1"/>
</dbReference>
<dbReference type="Gene3D" id="2.170.270.10">
    <property type="entry name" value="SET domain"/>
    <property type="match status" value="1"/>
</dbReference>
<dbReference type="InterPro" id="IPR001214">
    <property type="entry name" value="SET_dom"/>
</dbReference>
<dbReference type="SUPFAM" id="SSF82199">
    <property type="entry name" value="SET domain"/>
    <property type="match status" value="1"/>
</dbReference>
<dbReference type="GeneID" id="27906543"/>